<protein>
    <recommendedName>
        <fullName evidence="3">DNA helicase DnaB-like N-terminal domain-containing protein</fullName>
    </recommendedName>
</protein>
<evidence type="ECO:0000259" key="3">
    <source>
        <dbReference type="Pfam" id="PF00772"/>
    </source>
</evidence>
<dbReference type="InterPro" id="IPR007693">
    <property type="entry name" value="DNA_helicase_DnaB-like_N"/>
</dbReference>
<evidence type="ECO:0000313" key="5">
    <source>
        <dbReference type="Proteomes" id="UP000782843"/>
    </source>
</evidence>
<dbReference type="InterPro" id="IPR016136">
    <property type="entry name" value="DNA_helicase_N/primase_C"/>
</dbReference>
<dbReference type="PANTHER" id="PTHR30153">
    <property type="entry name" value="REPLICATIVE DNA HELICASE DNAB"/>
    <property type="match status" value="1"/>
</dbReference>
<sequence>MDSQTATLPPQDIEAEKSVLSAIIMDSEAIIKIAELLEPEHFYYPAHKDIYTAMVYLYTTRMKTMKFTL</sequence>
<dbReference type="GO" id="GO:0005829">
    <property type="term" value="C:cytosol"/>
    <property type="evidence" value="ECO:0007669"/>
    <property type="project" value="TreeGrafter"/>
</dbReference>
<evidence type="ECO:0000313" key="4">
    <source>
        <dbReference type="EMBL" id="MCA9381902.1"/>
    </source>
</evidence>
<dbReference type="GO" id="GO:0003677">
    <property type="term" value="F:DNA binding"/>
    <property type="evidence" value="ECO:0007669"/>
    <property type="project" value="UniProtKB-KW"/>
</dbReference>
<dbReference type="EMBL" id="JAGQLG010000022">
    <property type="protein sequence ID" value="MCA9381902.1"/>
    <property type="molecule type" value="Genomic_DNA"/>
</dbReference>
<comment type="caution">
    <text evidence="4">The sequence shown here is derived from an EMBL/GenBank/DDBJ whole genome shotgun (WGS) entry which is preliminary data.</text>
</comment>
<dbReference type="Proteomes" id="UP000782843">
    <property type="component" value="Unassembled WGS sequence"/>
</dbReference>
<dbReference type="Gene3D" id="1.10.860.10">
    <property type="entry name" value="DNAb Helicase, Chain A"/>
    <property type="match status" value="1"/>
</dbReference>
<keyword evidence="1" id="KW-0235">DNA replication</keyword>
<organism evidence="4 5">
    <name type="scientific">Candidatus Dojkabacteria bacterium</name>
    <dbReference type="NCBI Taxonomy" id="2099670"/>
    <lineage>
        <taxon>Bacteria</taxon>
        <taxon>Candidatus Dojkabacteria</taxon>
    </lineage>
</organism>
<dbReference type="GO" id="GO:0003678">
    <property type="term" value="F:DNA helicase activity"/>
    <property type="evidence" value="ECO:0007669"/>
    <property type="project" value="InterPro"/>
</dbReference>
<accession>A0A955L2Y0</accession>
<dbReference type="GO" id="GO:0006260">
    <property type="term" value="P:DNA replication"/>
    <property type="evidence" value="ECO:0007669"/>
    <property type="project" value="UniProtKB-KW"/>
</dbReference>
<dbReference type="InterPro" id="IPR036185">
    <property type="entry name" value="DNA_heli_DnaB-like_N_sf"/>
</dbReference>
<reference evidence="4" key="2">
    <citation type="journal article" date="2021" name="Microbiome">
        <title>Successional dynamics and alternative stable states in a saline activated sludge microbial community over 9 years.</title>
        <authorList>
            <person name="Wang Y."/>
            <person name="Ye J."/>
            <person name="Ju F."/>
            <person name="Liu L."/>
            <person name="Boyd J.A."/>
            <person name="Deng Y."/>
            <person name="Parks D.H."/>
            <person name="Jiang X."/>
            <person name="Yin X."/>
            <person name="Woodcroft B.J."/>
            <person name="Tyson G.W."/>
            <person name="Hugenholtz P."/>
            <person name="Polz M.F."/>
            <person name="Zhang T."/>
        </authorList>
    </citation>
    <scope>NUCLEOTIDE SEQUENCE</scope>
    <source>
        <strain evidence="4">HKST-UBA10</strain>
    </source>
</reference>
<dbReference type="AlphaFoldDB" id="A0A955L2Y0"/>
<feature type="domain" description="DNA helicase DnaB-like N-terminal" evidence="3">
    <location>
        <begin position="9"/>
        <end position="62"/>
    </location>
</feature>
<name>A0A955L2Y0_9BACT</name>
<dbReference type="GO" id="GO:0005524">
    <property type="term" value="F:ATP binding"/>
    <property type="evidence" value="ECO:0007669"/>
    <property type="project" value="InterPro"/>
</dbReference>
<dbReference type="SUPFAM" id="SSF48024">
    <property type="entry name" value="N-terminal domain of DnaB helicase"/>
    <property type="match status" value="1"/>
</dbReference>
<keyword evidence="2" id="KW-0238">DNA-binding</keyword>
<proteinExistence type="predicted"/>
<dbReference type="Pfam" id="PF00772">
    <property type="entry name" value="DnaB"/>
    <property type="match status" value="1"/>
</dbReference>
<evidence type="ECO:0000256" key="2">
    <source>
        <dbReference type="ARBA" id="ARBA00023125"/>
    </source>
</evidence>
<dbReference type="PANTHER" id="PTHR30153:SF2">
    <property type="entry name" value="REPLICATIVE DNA HELICASE"/>
    <property type="match status" value="1"/>
</dbReference>
<evidence type="ECO:0000256" key="1">
    <source>
        <dbReference type="ARBA" id="ARBA00022705"/>
    </source>
</evidence>
<gene>
    <name evidence="4" type="ORF">KC660_00660</name>
</gene>
<reference evidence="4" key="1">
    <citation type="submission" date="2020-04" db="EMBL/GenBank/DDBJ databases">
        <authorList>
            <person name="Zhang T."/>
        </authorList>
    </citation>
    <scope>NUCLEOTIDE SEQUENCE</scope>
    <source>
        <strain evidence="4">HKST-UBA10</strain>
    </source>
</reference>